<evidence type="ECO:0000313" key="1">
    <source>
        <dbReference type="EMBL" id="VDP10032.1"/>
    </source>
</evidence>
<dbReference type="Proteomes" id="UP000270296">
    <property type="component" value="Unassembled WGS sequence"/>
</dbReference>
<dbReference type="WBParaSite" id="SBAD_0000668801-mRNA-1">
    <property type="protein sequence ID" value="SBAD_0000668801-mRNA-1"/>
    <property type="gene ID" value="SBAD_0000668801"/>
</dbReference>
<evidence type="ECO:0000313" key="2">
    <source>
        <dbReference type="Proteomes" id="UP000270296"/>
    </source>
</evidence>
<dbReference type="AlphaFoldDB" id="A0A183IS44"/>
<name>A0A183IS44_9BILA</name>
<dbReference type="EMBL" id="UZAM01009759">
    <property type="protein sequence ID" value="VDP10032.1"/>
    <property type="molecule type" value="Genomic_DNA"/>
</dbReference>
<organism evidence="3">
    <name type="scientific">Soboliphyme baturini</name>
    <dbReference type="NCBI Taxonomy" id="241478"/>
    <lineage>
        <taxon>Eukaryota</taxon>
        <taxon>Metazoa</taxon>
        <taxon>Ecdysozoa</taxon>
        <taxon>Nematoda</taxon>
        <taxon>Enoplea</taxon>
        <taxon>Dorylaimia</taxon>
        <taxon>Dioctophymatida</taxon>
        <taxon>Dioctophymatoidea</taxon>
        <taxon>Soboliphymatidae</taxon>
        <taxon>Soboliphyme</taxon>
    </lineage>
</organism>
<evidence type="ECO:0000313" key="3">
    <source>
        <dbReference type="WBParaSite" id="SBAD_0000668801-mRNA-1"/>
    </source>
</evidence>
<gene>
    <name evidence="1" type="ORF">SBAD_LOCUS6440</name>
</gene>
<proteinExistence type="predicted"/>
<protein>
    <submittedName>
        <fullName evidence="1 3">Uncharacterized protein</fullName>
    </submittedName>
</protein>
<reference evidence="1 2" key="2">
    <citation type="submission" date="2018-11" db="EMBL/GenBank/DDBJ databases">
        <authorList>
            <consortium name="Pathogen Informatics"/>
        </authorList>
    </citation>
    <scope>NUCLEOTIDE SEQUENCE [LARGE SCALE GENOMIC DNA]</scope>
</reference>
<sequence>MVTPLSLVDTWTTVVRSPCYSIPNPSIAGGGYATSSDVYIAQSAATMVRLLAVRRCACGHYMAMPPPILVLGQ</sequence>
<accession>A0A183IS44</accession>
<reference evidence="3" key="1">
    <citation type="submission" date="2016-06" db="UniProtKB">
        <authorList>
            <consortium name="WormBaseParasite"/>
        </authorList>
    </citation>
    <scope>IDENTIFICATION</scope>
</reference>
<keyword evidence="2" id="KW-1185">Reference proteome</keyword>